<name>A0A075HWF0_9ARCH</name>
<keyword evidence="2" id="KW-0175">Coiled coil</keyword>
<dbReference type="PANTHER" id="PTHR42693:SF33">
    <property type="entry name" value="ARYLSULFATASE"/>
    <property type="match status" value="1"/>
</dbReference>
<evidence type="ECO:0000256" key="2">
    <source>
        <dbReference type="SAM" id="Coils"/>
    </source>
</evidence>
<dbReference type="InterPro" id="IPR000917">
    <property type="entry name" value="Sulfatase_N"/>
</dbReference>
<protein>
    <submittedName>
        <fullName evidence="4">Sulfatase</fullName>
    </submittedName>
</protein>
<organism evidence="4">
    <name type="scientific">uncultured marine thaumarchaeote KM3_82_A11</name>
    <dbReference type="NCBI Taxonomy" id="1456301"/>
    <lineage>
        <taxon>Archaea</taxon>
        <taxon>Nitrososphaerota</taxon>
        <taxon>environmental samples</taxon>
    </lineage>
</organism>
<proteinExistence type="inferred from homology"/>
<accession>A0A075HWF0</accession>
<dbReference type="Pfam" id="PF00884">
    <property type="entry name" value="Sulfatase"/>
    <property type="match status" value="1"/>
</dbReference>
<dbReference type="InterPro" id="IPR017850">
    <property type="entry name" value="Alkaline_phosphatase_core_sf"/>
</dbReference>
<dbReference type="GO" id="GO:0004065">
    <property type="term" value="F:arylsulfatase activity"/>
    <property type="evidence" value="ECO:0007669"/>
    <property type="project" value="TreeGrafter"/>
</dbReference>
<dbReference type="InterPro" id="IPR050738">
    <property type="entry name" value="Sulfatase"/>
</dbReference>
<dbReference type="EMBL" id="KF901102">
    <property type="protein sequence ID" value="AIF18118.1"/>
    <property type="molecule type" value="Genomic_DNA"/>
</dbReference>
<dbReference type="AlphaFoldDB" id="A0A075HWF0"/>
<dbReference type="Gene3D" id="3.40.720.10">
    <property type="entry name" value="Alkaline Phosphatase, subunit A"/>
    <property type="match status" value="2"/>
</dbReference>
<dbReference type="PANTHER" id="PTHR42693">
    <property type="entry name" value="ARYLSULFATASE FAMILY MEMBER"/>
    <property type="match status" value="1"/>
</dbReference>
<sequence length="449" mass="51366">MPTNILFILVDGLRADQCFGVDKTSYTPLLDSLISSGVYFKNTFSSADGTTISLNCILNSKPQFQTGLRAQKIILLEDNHLQKLKNSGYHISGLIPKLTSLKPIADYFQNENHTYEPGPPPETLTTGITEKILSVLNSLNNTSPWFCYLHLFDLHPLREGHKPLKIEEFQSKKFGDSLYAQTVSAIDYWLKKILDRINFGNTLLIVTSDHGERIPFNEKSSFNFEPEFNSATSLGRRILPKSTHNMGGKIMGKLKREIGKTKLTYSNKELTPYQKRSRDPYFTLSLHDEVLHTPFFLKGLTLPHKTISNQVSTLDIFPTIFELVGITQNNTKYSSSLVPLINNQQITEKEIFLHTSPHEKVSPSDKIGMRTSKYKYFRNSKNSKKNIHLYDLENDPYENNNISKNNLPIIEKMEKLLQDIQNDTLELDNVLSKEEEEKISKELRKLGYI</sequence>
<feature type="coiled-coil region" evidence="2">
    <location>
        <begin position="410"/>
        <end position="437"/>
    </location>
</feature>
<evidence type="ECO:0000259" key="3">
    <source>
        <dbReference type="Pfam" id="PF00884"/>
    </source>
</evidence>
<reference evidence="4" key="1">
    <citation type="journal article" date="2014" name="Genome Biol. Evol.">
        <title>Pangenome evidence for extensive interdomain horizontal transfer affecting lineage core and shell genes in uncultured planktonic thaumarchaeota and euryarchaeota.</title>
        <authorList>
            <person name="Deschamps P."/>
            <person name="Zivanovic Y."/>
            <person name="Moreira D."/>
            <person name="Rodriguez-Valera F."/>
            <person name="Lopez-Garcia P."/>
        </authorList>
    </citation>
    <scope>NUCLEOTIDE SEQUENCE</scope>
</reference>
<evidence type="ECO:0000313" key="4">
    <source>
        <dbReference type="EMBL" id="AIF18118.1"/>
    </source>
</evidence>
<evidence type="ECO:0000256" key="1">
    <source>
        <dbReference type="ARBA" id="ARBA00008779"/>
    </source>
</evidence>
<feature type="domain" description="Sulfatase N-terminal" evidence="3">
    <location>
        <begin position="4"/>
        <end position="326"/>
    </location>
</feature>
<dbReference type="SUPFAM" id="SSF53649">
    <property type="entry name" value="Alkaline phosphatase-like"/>
    <property type="match status" value="1"/>
</dbReference>
<comment type="similarity">
    <text evidence="1">Belongs to the sulfatase family.</text>
</comment>